<dbReference type="RefSeq" id="WP_344031902.1">
    <property type="nucleotide sequence ID" value="NZ_BAAAOB010000002.1"/>
</dbReference>
<name>A0ABN2LJZ8_9MICO</name>
<protein>
    <submittedName>
        <fullName evidence="1">Uncharacterized protein</fullName>
    </submittedName>
</protein>
<reference evidence="1 2" key="1">
    <citation type="journal article" date="2019" name="Int. J. Syst. Evol. Microbiol.">
        <title>The Global Catalogue of Microorganisms (GCM) 10K type strain sequencing project: providing services to taxonomists for standard genome sequencing and annotation.</title>
        <authorList>
            <consortium name="The Broad Institute Genomics Platform"/>
            <consortium name="The Broad Institute Genome Sequencing Center for Infectious Disease"/>
            <person name="Wu L."/>
            <person name="Ma J."/>
        </authorList>
    </citation>
    <scope>NUCLEOTIDE SEQUENCE [LARGE SCALE GENOMIC DNA]</scope>
    <source>
        <strain evidence="1 2">JCM 14736</strain>
    </source>
</reference>
<dbReference type="Proteomes" id="UP001500851">
    <property type="component" value="Unassembled WGS sequence"/>
</dbReference>
<dbReference type="EMBL" id="BAAAOB010000002">
    <property type="protein sequence ID" value="GAA1790854.1"/>
    <property type="molecule type" value="Genomic_DNA"/>
</dbReference>
<comment type="caution">
    <text evidence="1">The sequence shown here is derived from an EMBL/GenBank/DDBJ whole genome shotgun (WGS) entry which is preliminary data.</text>
</comment>
<sequence length="108" mass="10773">MTTPTVTLNITTTLEGEALLASVDALLEQAALAEASGVLLPDDTAALVFASAGMAYGVTIGKIQPFQPLGQIGEEIAGLIRALEGAIGIHTARLAEREAAAAGEGAGS</sequence>
<evidence type="ECO:0000313" key="2">
    <source>
        <dbReference type="Proteomes" id="UP001500851"/>
    </source>
</evidence>
<accession>A0ABN2LJZ8</accession>
<gene>
    <name evidence="1" type="ORF">GCM10009768_19860</name>
</gene>
<proteinExistence type="predicted"/>
<keyword evidence="2" id="KW-1185">Reference proteome</keyword>
<evidence type="ECO:0000313" key="1">
    <source>
        <dbReference type="EMBL" id="GAA1790854.1"/>
    </source>
</evidence>
<organism evidence="1 2">
    <name type="scientific">Leucobacter iarius</name>
    <dbReference type="NCBI Taxonomy" id="333963"/>
    <lineage>
        <taxon>Bacteria</taxon>
        <taxon>Bacillati</taxon>
        <taxon>Actinomycetota</taxon>
        <taxon>Actinomycetes</taxon>
        <taxon>Micrococcales</taxon>
        <taxon>Microbacteriaceae</taxon>
        <taxon>Leucobacter</taxon>
    </lineage>
</organism>